<dbReference type="InterPro" id="IPR051448">
    <property type="entry name" value="CdaR-like_regulators"/>
</dbReference>
<organism evidence="2 3">
    <name type="scientific">Leucobacter exalbidus</name>
    <dbReference type="NCBI Taxonomy" id="662960"/>
    <lineage>
        <taxon>Bacteria</taxon>
        <taxon>Bacillati</taxon>
        <taxon>Actinomycetota</taxon>
        <taxon>Actinomycetes</taxon>
        <taxon>Micrococcales</taxon>
        <taxon>Microbacteriaceae</taxon>
        <taxon>Leucobacter</taxon>
    </lineage>
</organism>
<comment type="caution">
    <text evidence="2">The sequence shown here is derived from an EMBL/GenBank/DDBJ whole genome shotgun (WGS) entry which is preliminary data.</text>
</comment>
<dbReference type="Gene3D" id="1.10.10.2840">
    <property type="entry name" value="PucR C-terminal helix-turn-helix domain"/>
    <property type="match status" value="1"/>
</dbReference>
<dbReference type="PANTHER" id="PTHR33744">
    <property type="entry name" value="CARBOHYDRATE DIACID REGULATOR"/>
    <property type="match status" value="1"/>
</dbReference>
<evidence type="ECO:0000259" key="1">
    <source>
        <dbReference type="Pfam" id="PF13556"/>
    </source>
</evidence>
<evidence type="ECO:0000313" key="3">
    <source>
        <dbReference type="Proteomes" id="UP000675163"/>
    </source>
</evidence>
<dbReference type="RefSeq" id="WP_209705698.1">
    <property type="nucleotide sequence ID" value="NZ_JAFIDA010000001.1"/>
</dbReference>
<dbReference type="InterPro" id="IPR025736">
    <property type="entry name" value="PucR_C-HTH_dom"/>
</dbReference>
<reference evidence="2" key="1">
    <citation type="submission" date="2021-02" db="EMBL/GenBank/DDBJ databases">
        <title>Sequencing the genomes of 1000 actinobacteria strains.</title>
        <authorList>
            <person name="Klenk H.-P."/>
        </authorList>
    </citation>
    <scope>NUCLEOTIDE SEQUENCE</scope>
    <source>
        <strain evidence="2">DSM 22850</strain>
    </source>
</reference>
<gene>
    <name evidence="2" type="ORF">JOF28_002088</name>
</gene>
<proteinExistence type="predicted"/>
<dbReference type="AlphaFoldDB" id="A0A940PXD1"/>
<sequence length="557" mass="59987">MDSVKAPSPVDGVPVRDDVLRTMTLHELLAELGEHVCAQIGQANGGREVRGAEFYDPFDVQAGDPDVVLLAPSAGGGDAAAYEQLAQHAVAAGAAAVAIKCVDDDLPMLGAIAHRRGLVFLRLPERLSWRLFDALLAQSFGERRHSEDAHRNRGTEPLYALANELASFFGGSVAVEDLGRRIIAYSSVPGQLIDALRTQGILTRQVPGSPFNDDQYRTVLRATEPIKYPRLGDEEPRVAMAIRAGRLPLGTIWVIDASGEPGLTAEQRERVVTAASVAAAHMLDNIQVRNATQIPRENRLRTLLDGHQVVGSELAELGMTEERGAALLAFSPPAVEHGSVLAQLRSTVQRHLSLHHTETVTLTRGTSVYALVTHDPTRPLGELVAPLLPIIDRLITPGTLVALPGIAHRASSVAGLREIADRLLALAAGPAPRFATPEQAGSPAPPAARIVTVDLLRPRLLFEQVEKLFAAAPELRDPALRALMTDSPEFATTLAAWCASFGSIARTARALGVHENTVRYRLRQIEQHTELPLGEPDMMLAVWLQLRADTPPHTPVA</sequence>
<accession>A0A940PXD1</accession>
<evidence type="ECO:0000313" key="2">
    <source>
        <dbReference type="EMBL" id="MBP1326856.1"/>
    </source>
</evidence>
<dbReference type="InterPro" id="IPR042070">
    <property type="entry name" value="PucR_C-HTH_sf"/>
</dbReference>
<keyword evidence="3" id="KW-1185">Reference proteome</keyword>
<dbReference type="EMBL" id="JAFIDA010000001">
    <property type="protein sequence ID" value="MBP1326856.1"/>
    <property type="molecule type" value="Genomic_DNA"/>
</dbReference>
<feature type="domain" description="PucR C-terminal helix-turn-helix" evidence="1">
    <location>
        <begin position="492"/>
        <end position="548"/>
    </location>
</feature>
<dbReference type="Pfam" id="PF13556">
    <property type="entry name" value="HTH_30"/>
    <property type="match status" value="1"/>
</dbReference>
<dbReference type="Proteomes" id="UP000675163">
    <property type="component" value="Unassembled WGS sequence"/>
</dbReference>
<protein>
    <recommendedName>
        <fullName evidence="1">PucR C-terminal helix-turn-helix domain-containing protein</fullName>
    </recommendedName>
</protein>
<dbReference type="PANTHER" id="PTHR33744:SF17">
    <property type="entry name" value="CONSERVED PROTEIN"/>
    <property type="match status" value="1"/>
</dbReference>
<name>A0A940PXD1_9MICO</name>